<keyword evidence="2" id="KW-1185">Reference proteome</keyword>
<name>A0ABV5S1M3_9ACTN</name>
<accession>A0ABV5S1M3</accession>
<protein>
    <recommendedName>
        <fullName evidence="3">Adhesin domain-containing protein</fullName>
    </recommendedName>
</protein>
<dbReference type="RefSeq" id="WP_344992209.1">
    <property type="nucleotide sequence ID" value="NZ_BAAAXV010000005.1"/>
</dbReference>
<evidence type="ECO:0000313" key="1">
    <source>
        <dbReference type="EMBL" id="MFB9625579.1"/>
    </source>
</evidence>
<dbReference type="EMBL" id="JBHMBW010000018">
    <property type="protein sequence ID" value="MFB9625579.1"/>
    <property type="molecule type" value="Genomic_DNA"/>
</dbReference>
<comment type="caution">
    <text evidence="1">The sequence shown here is derived from an EMBL/GenBank/DDBJ whole genome shotgun (WGS) entry which is preliminary data.</text>
</comment>
<sequence>MRAAWLTAGAVATAIALLISSMLLWRGFARARMPTETSQKSITLKAKNVRIKVGKGRQVSLMVLPGMAGTLLIERSLRWSSDRPAATENWDARSGTLRLDAACSDDPGGAVCQADYVVFVPPETDIEASTTTGELVVNEVFGNLRLSSVSGSVRVDGISGSLWARTGTGNVRANRIDSDRADVEVGAGEVNLLFVNAPTAVNAVVRTAGNVDVTVPPATYQVTADGVDTDVDVERSAGSSRKIVARAPSGIVSVCCR</sequence>
<gene>
    <name evidence="1" type="ORF">ACFFSA_21055</name>
</gene>
<evidence type="ECO:0008006" key="3">
    <source>
        <dbReference type="Google" id="ProtNLM"/>
    </source>
</evidence>
<dbReference type="Proteomes" id="UP001589532">
    <property type="component" value="Unassembled WGS sequence"/>
</dbReference>
<proteinExistence type="predicted"/>
<reference evidence="1 2" key="1">
    <citation type="submission" date="2024-09" db="EMBL/GenBank/DDBJ databases">
        <authorList>
            <person name="Sun Q."/>
            <person name="Mori K."/>
        </authorList>
    </citation>
    <scope>NUCLEOTIDE SEQUENCE [LARGE SCALE GENOMIC DNA]</scope>
    <source>
        <strain evidence="1 2">JCM 3143</strain>
    </source>
</reference>
<evidence type="ECO:0000313" key="2">
    <source>
        <dbReference type="Proteomes" id="UP001589532"/>
    </source>
</evidence>
<organism evidence="1 2">
    <name type="scientific">Nonomuraea helvata</name>
    <dbReference type="NCBI Taxonomy" id="37484"/>
    <lineage>
        <taxon>Bacteria</taxon>
        <taxon>Bacillati</taxon>
        <taxon>Actinomycetota</taxon>
        <taxon>Actinomycetes</taxon>
        <taxon>Streptosporangiales</taxon>
        <taxon>Streptosporangiaceae</taxon>
        <taxon>Nonomuraea</taxon>
    </lineage>
</organism>